<accession>U6GF31</accession>
<evidence type="ECO:0000313" key="3">
    <source>
        <dbReference type="Proteomes" id="UP000018050"/>
    </source>
</evidence>
<dbReference type="EMBL" id="HG670777">
    <property type="protein sequence ID" value="CDI77953.1"/>
    <property type="molecule type" value="Genomic_DNA"/>
</dbReference>
<feature type="region of interest" description="Disordered" evidence="1">
    <location>
        <begin position="172"/>
        <end position="220"/>
    </location>
</feature>
<dbReference type="GeneID" id="25270921"/>
<dbReference type="Proteomes" id="UP000018050">
    <property type="component" value="Unassembled WGS sequence"/>
</dbReference>
<reference evidence="2" key="2">
    <citation type="submission" date="2013-10" db="EMBL/GenBank/DDBJ databases">
        <authorList>
            <person name="Aslett M."/>
        </authorList>
    </citation>
    <scope>NUCLEOTIDE SEQUENCE</scope>
    <source>
        <strain evidence="2">Houghton</strain>
    </source>
</reference>
<reference evidence="2" key="1">
    <citation type="submission" date="2013-10" db="EMBL/GenBank/DDBJ databases">
        <title>Genomic analysis of the causative agents of coccidiosis in chickens.</title>
        <authorList>
            <person name="Reid A.J."/>
            <person name="Blake D."/>
            <person name="Billington K."/>
            <person name="Browne H."/>
            <person name="Dunn M."/>
            <person name="Hung S."/>
            <person name="Kawahara F."/>
            <person name="Miranda-Saavedra D."/>
            <person name="Mourier T."/>
            <person name="Nagra H."/>
            <person name="Otto T.D."/>
            <person name="Rawlings N."/>
            <person name="Sanchez A."/>
            <person name="Sanders M."/>
            <person name="Subramaniam C."/>
            <person name="Tay Y."/>
            <person name="Dear P."/>
            <person name="Doerig C."/>
            <person name="Gruber A."/>
            <person name="Parkinson J."/>
            <person name="Shirley M."/>
            <person name="Wan K.L."/>
            <person name="Berriman M."/>
            <person name="Tomley F."/>
            <person name="Pain A."/>
        </authorList>
    </citation>
    <scope>NUCLEOTIDE SEQUENCE</scope>
    <source>
        <strain evidence="2">Houghton</strain>
    </source>
</reference>
<feature type="compositionally biased region" description="Low complexity" evidence="1">
    <location>
        <begin position="180"/>
        <end position="195"/>
    </location>
</feature>
<organism evidence="2 3">
    <name type="scientific">Eimeria acervulina</name>
    <name type="common">Coccidian parasite</name>
    <dbReference type="NCBI Taxonomy" id="5801"/>
    <lineage>
        <taxon>Eukaryota</taxon>
        <taxon>Sar</taxon>
        <taxon>Alveolata</taxon>
        <taxon>Apicomplexa</taxon>
        <taxon>Conoidasida</taxon>
        <taxon>Coccidia</taxon>
        <taxon>Eucoccidiorida</taxon>
        <taxon>Eimeriorina</taxon>
        <taxon>Eimeriidae</taxon>
        <taxon>Eimeria</taxon>
    </lineage>
</organism>
<gene>
    <name evidence="2" type="ORF">EAH_00028510</name>
</gene>
<dbReference type="OrthoDB" id="348083at2759"/>
<feature type="region of interest" description="Disordered" evidence="1">
    <location>
        <begin position="109"/>
        <end position="130"/>
    </location>
</feature>
<evidence type="ECO:0000313" key="2">
    <source>
        <dbReference type="EMBL" id="CDI77953.1"/>
    </source>
</evidence>
<feature type="compositionally biased region" description="Low complexity" evidence="1">
    <location>
        <begin position="109"/>
        <end position="121"/>
    </location>
</feature>
<feature type="compositionally biased region" description="Low complexity" evidence="1">
    <location>
        <begin position="10"/>
        <end position="21"/>
    </location>
</feature>
<dbReference type="AlphaFoldDB" id="U6GF31"/>
<keyword evidence="3" id="KW-1185">Reference proteome</keyword>
<dbReference type="VEuPathDB" id="ToxoDB:EAH_00028510"/>
<evidence type="ECO:0000256" key="1">
    <source>
        <dbReference type="SAM" id="MobiDB-lite"/>
    </source>
</evidence>
<dbReference type="RefSeq" id="XP_013251759.1">
    <property type="nucleotide sequence ID" value="XM_013396305.1"/>
</dbReference>
<sequence length="242" mass="25199">MAESSPPPAAAAAAGSKAADAAAKRAAVEGNLQQQQQQQQQDISSSKQEGKQPASAPSGVTTDRIRFQVATTRQADLPKASAAAAAAAAAAAGAAGAGVSDYSGVFSASSASTSEHSSKNSGLLLHGRRRSRPRKSIVDFLAETSGIQKTTLEAERSESYAAAARLLEDLKKETRTQDDNNNININNNNNATNINLHSKQGKANAATAATDSKTQRSNLTQVSREKFRVYRQLTGSARCIGS</sequence>
<proteinExistence type="predicted"/>
<name>U6GF31_EIMAC</name>
<feature type="region of interest" description="Disordered" evidence="1">
    <location>
        <begin position="1"/>
        <end position="67"/>
    </location>
</feature>
<protein>
    <submittedName>
        <fullName evidence="2">Uncharacterized protein</fullName>
    </submittedName>
</protein>
<feature type="compositionally biased region" description="Polar residues" evidence="1">
    <location>
        <begin position="207"/>
        <end position="220"/>
    </location>
</feature>